<evidence type="ECO:0000256" key="5">
    <source>
        <dbReference type="SAM" id="MobiDB-lite"/>
    </source>
</evidence>
<dbReference type="SUPFAM" id="SSF46689">
    <property type="entry name" value="Homeodomain-like"/>
    <property type="match status" value="1"/>
</dbReference>
<dbReference type="InterPro" id="IPR024441">
    <property type="entry name" value="Homeodomain1_C"/>
</dbReference>
<dbReference type="OrthoDB" id="250329at2759"/>
<evidence type="ECO:0000313" key="9">
    <source>
        <dbReference type="Proteomes" id="UP000620124"/>
    </source>
</evidence>
<evidence type="ECO:0000256" key="3">
    <source>
        <dbReference type="ARBA" id="ARBA00023155"/>
    </source>
</evidence>
<dbReference type="EMBL" id="JACAZI010000012">
    <property type="protein sequence ID" value="KAF7347676.1"/>
    <property type="molecule type" value="Genomic_DNA"/>
</dbReference>
<dbReference type="Pfam" id="PF12737">
    <property type="entry name" value="Mating_C"/>
    <property type="match status" value="1"/>
</dbReference>
<accession>A0A8H6XWH9</accession>
<reference evidence="8" key="1">
    <citation type="submission" date="2020-05" db="EMBL/GenBank/DDBJ databases">
        <title>Mycena genomes resolve the evolution of fungal bioluminescence.</title>
        <authorList>
            <person name="Tsai I.J."/>
        </authorList>
    </citation>
    <scope>NUCLEOTIDE SEQUENCE</scope>
    <source>
        <strain evidence="8">CCC161011</strain>
    </source>
</reference>
<protein>
    <submittedName>
        <fullName evidence="8">Homeodomain 1</fullName>
    </submittedName>
</protein>
<dbReference type="GO" id="GO:0003677">
    <property type="term" value="F:DNA binding"/>
    <property type="evidence" value="ECO:0007669"/>
    <property type="project" value="UniProtKB-KW"/>
</dbReference>
<feature type="region of interest" description="Disordered" evidence="5">
    <location>
        <begin position="256"/>
        <end position="306"/>
    </location>
</feature>
<feature type="region of interest" description="Disordered" evidence="5">
    <location>
        <begin position="84"/>
        <end position="103"/>
    </location>
</feature>
<sequence>MSSPTIHQRLLDIRGEFLGVFTTDNHDAAAALSLKWAHTVTLAHTLASEIAILSGSLISIRTGSTDIATELTKDLENVFDDLDLEGQTTPASDDDSSIPHMRPDPSLPPYIEPAYKWLLKHLHNPYPKKEIKEKIADQTGSSIERISDWFVDVRRRMGWTILLREEFGRKRVDLIDAARRYYIHPNRRYPLPAYIHGKFVEMEAFAHDMYAAKFVPSALSNKLTAAVKDLTPELQEKARQERLKKAQADKEAAKLGIYPSPPASGASSPISDPGASTSYAGHKRSHSESSDDDYSANKRSRTDGASTLPSPSLLWLLRARTNRAASDPIPVTVTLTGTPDILADWFSSDRGDTNLFEPGQLLDIKFFDPSEFDLAEEEPPAPVQPVVKATLPPTSEPETLTFELPAGFNELDLFNFDGFQPQDQVAISLETMSSSPWVLSRRPYPMKTLSFIPRSRTERLPGISSADYWSSSTKPKVSTPYININQLAIRSSYLRFISFSCIIILATTVSTSHNRINTTVFLLYCLLHSPTLMPHYMHAHSAMLPRLYHYLAISFAFFYATHT</sequence>
<dbReference type="CDD" id="cd00086">
    <property type="entry name" value="homeodomain"/>
    <property type="match status" value="1"/>
</dbReference>
<dbReference type="InterPro" id="IPR001356">
    <property type="entry name" value="HD"/>
</dbReference>
<name>A0A8H6XWH9_9AGAR</name>
<evidence type="ECO:0000259" key="7">
    <source>
        <dbReference type="Pfam" id="PF12737"/>
    </source>
</evidence>
<organism evidence="8 9">
    <name type="scientific">Mycena venus</name>
    <dbReference type="NCBI Taxonomy" id="2733690"/>
    <lineage>
        <taxon>Eukaryota</taxon>
        <taxon>Fungi</taxon>
        <taxon>Dikarya</taxon>
        <taxon>Basidiomycota</taxon>
        <taxon>Agaricomycotina</taxon>
        <taxon>Agaricomycetes</taxon>
        <taxon>Agaricomycetidae</taxon>
        <taxon>Agaricales</taxon>
        <taxon>Marasmiineae</taxon>
        <taxon>Mycenaceae</taxon>
        <taxon>Mycena</taxon>
    </lineage>
</organism>
<dbReference type="GO" id="GO:0006355">
    <property type="term" value="P:regulation of DNA-templated transcription"/>
    <property type="evidence" value="ECO:0007669"/>
    <property type="project" value="InterPro"/>
</dbReference>
<comment type="similarity">
    <text evidence="1">Belongs to the TALE/M-ATYP homeobox family.</text>
</comment>
<comment type="caution">
    <text evidence="8">The sequence shown here is derived from an EMBL/GenBank/DDBJ whole genome shotgun (WGS) entry which is preliminary data.</text>
</comment>
<keyword evidence="3 8" id="KW-0371">Homeobox</keyword>
<proteinExistence type="inferred from homology"/>
<keyword evidence="4" id="KW-0539">Nucleus</keyword>
<dbReference type="Proteomes" id="UP000620124">
    <property type="component" value="Unassembled WGS sequence"/>
</dbReference>
<feature type="domain" description="Mating-type protein C-terminal" evidence="7">
    <location>
        <begin position="195"/>
        <end position="313"/>
    </location>
</feature>
<feature type="compositionally biased region" description="Low complexity" evidence="5">
    <location>
        <begin position="263"/>
        <end position="276"/>
    </location>
</feature>
<dbReference type="Gene3D" id="1.10.10.60">
    <property type="entry name" value="Homeodomain-like"/>
    <property type="match status" value="1"/>
</dbReference>
<gene>
    <name evidence="8" type="ORF">MVEN_01524700</name>
</gene>
<evidence type="ECO:0000256" key="4">
    <source>
        <dbReference type="ARBA" id="ARBA00023242"/>
    </source>
</evidence>
<dbReference type="Pfam" id="PF05920">
    <property type="entry name" value="Homeobox_KN"/>
    <property type="match status" value="1"/>
</dbReference>
<keyword evidence="2 8" id="KW-0238">DNA-binding</keyword>
<dbReference type="AlphaFoldDB" id="A0A8H6XWH9"/>
<evidence type="ECO:0000313" key="8">
    <source>
        <dbReference type="EMBL" id="KAF7347676.1"/>
    </source>
</evidence>
<evidence type="ECO:0000256" key="2">
    <source>
        <dbReference type="ARBA" id="ARBA00023125"/>
    </source>
</evidence>
<evidence type="ECO:0000256" key="1">
    <source>
        <dbReference type="ARBA" id="ARBA00005800"/>
    </source>
</evidence>
<keyword evidence="9" id="KW-1185">Reference proteome</keyword>
<feature type="domain" description="KN homeodomain" evidence="6">
    <location>
        <begin position="117"/>
        <end position="156"/>
    </location>
</feature>
<dbReference type="InterPro" id="IPR009057">
    <property type="entry name" value="Homeodomain-like_sf"/>
</dbReference>
<dbReference type="InterPro" id="IPR008422">
    <property type="entry name" value="KN_HD"/>
</dbReference>
<evidence type="ECO:0000259" key="6">
    <source>
        <dbReference type="Pfam" id="PF05920"/>
    </source>
</evidence>